<name>A0A3R9RJ33_9CREN</name>
<evidence type="ECO:0000259" key="2">
    <source>
        <dbReference type="Pfam" id="PF01558"/>
    </source>
</evidence>
<gene>
    <name evidence="3" type="ORF">D9Q81_03380</name>
</gene>
<dbReference type="OMA" id="PIDYPKV"/>
<accession>A0A3R9RJ33</accession>
<dbReference type="GO" id="GO:0016625">
    <property type="term" value="F:oxidoreductase activity, acting on the aldehyde or oxo group of donors, iron-sulfur protein as acceptor"/>
    <property type="evidence" value="ECO:0007669"/>
    <property type="project" value="InterPro"/>
</dbReference>
<proteinExistence type="predicted"/>
<reference evidence="3 4" key="1">
    <citation type="submission" date="2018-10" db="EMBL/GenBank/DDBJ databases">
        <title>Co-occurring genomic capacity for anaerobic methane metabolism and dissimilatory sulfite reduction discovered in the Korarchaeota.</title>
        <authorList>
            <person name="Mckay L.J."/>
            <person name="Dlakic M."/>
            <person name="Fields M.W."/>
            <person name="Delmont T.O."/>
            <person name="Eren A.M."/>
            <person name="Jay Z.J."/>
            <person name="Klingelsmith K.B."/>
            <person name="Rusch D.B."/>
            <person name="Inskeep W.P."/>
        </authorList>
    </citation>
    <scope>NUCLEOTIDE SEQUENCE [LARGE SCALE GENOMIC DNA]</scope>
    <source>
        <strain evidence="3 4">WS</strain>
    </source>
</reference>
<dbReference type="InterPro" id="IPR011894">
    <property type="entry name" value="PorC_KorC"/>
</dbReference>
<keyword evidence="1" id="KW-0560">Oxidoreductase</keyword>
<protein>
    <recommendedName>
        <fullName evidence="2">Pyruvate/ketoisovalerate oxidoreductase catalytic domain-containing protein</fullName>
    </recommendedName>
</protein>
<evidence type="ECO:0000313" key="3">
    <source>
        <dbReference type="EMBL" id="RSN69654.1"/>
    </source>
</evidence>
<dbReference type="Pfam" id="PF01558">
    <property type="entry name" value="POR"/>
    <property type="match status" value="1"/>
</dbReference>
<dbReference type="PANTHER" id="PTHR42730">
    <property type="entry name" value="2-OXOGLUTARATE SYNTHASE SUBUNIT KORC"/>
    <property type="match status" value="1"/>
</dbReference>
<dbReference type="GeneID" id="6094542"/>
<dbReference type="Gene3D" id="3.40.920.10">
    <property type="entry name" value="Pyruvate-ferredoxin oxidoreductase, PFOR, domain III"/>
    <property type="match status" value="1"/>
</dbReference>
<dbReference type="InterPro" id="IPR019752">
    <property type="entry name" value="Pyrv/ketoisovalerate_OxRed_cat"/>
</dbReference>
<dbReference type="RefSeq" id="WP_012309908.1">
    <property type="nucleotide sequence ID" value="NZ_RCOR01000018.1"/>
</dbReference>
<sequence>MRIEVMISGFGGQGVVVAGAVLTQAAVLGNYYATSTYTYGPEARLGSTRSEVVISDEEVDYPKVLNPDYWIVMNQHSLNTLSPRYQFGKTIVIADESNIKYFEPIEKKAKIIYKIPATDEAERLGDRLVTNMLMLGIFSGISGVISPENLKEAIRETVRPQFIEMNIRAVDRGIEIAKTLKG</sequence>
<evidence type="ECO:0000313" key="4">
    <source>
        <dbReference type="Proteomes" id="UP000278149"/>
    </source>
</evidence>
<organism evidence="3 4">
    <name type="scientific">Candidatus Korarchaeum cryptofilum</name>
    <dbReference type="NCBI Taxonomy" id="498846"/>
    <lineage>
        <taxon>Archaea</taxon>
        <taxon>Thermoproteota</taxon>
        <taxon>Candidatus Korarchaeia</taxon>
        <taxon>Candidatus Korarchaeales</taxon>
        <taxon>Candidatus Korarchaeaceae</taxon>
        <taxon>Candidatus Korarchaeum</taxon>
    </lineage>
</organism>
<dbReference type="NCBIfam" id="TIGR02175">
    <property type="entry name" value="PorC_KorC"/>
    <property type="match status" value="1"/>
</dbReference>
<dbReference type="InterPro" id="IPR052554">
    <property type="entry name" value="2-oxoglutarate_synth_KorC"/>
</dbReference>
<feature type="domain" description="Pyruvate/ketoisovalerate oxidoreductase catalytic" evidence="2">
    <location>
        <begin position="11"/>
        <end position="175"/>
    </location>
</feature>
<dbReference type="PANTHER" id="PTHR42730:SF1">
    <property type="entry name" value="2-OXOGLUTARATE SYNTHASE SUBUNIT KORC"/>
    <property type="match status" value="1"/>
</dbReference>
<dbReference type="Proteomes" id="UP000278149">
    <property type="component" value="Unassembled WGS sequence"/>
</dbReference>
<comment type="caution">
    <text evidence="3">The sequence shown here is derived from an EMBL/GenBank/DDBJ whole genome shotgun (WGS) entry which is preliminary data.</text>
</comment>
<dbReference type="EMBL" id="RCOR01000018">
    <property type="protein sequence ID" value="RSN69654.1"/>
    <property type="molecule type" value="Genomic_DNA"/>
</dbReference>
<evidence type="ECO:0000256" key="1">
    <source>
        <dbReference type="ARBA" id="ARBA00023002"/>
    </source>
</evidence>
<dbReference type="AlphaFoldDB" id="A0A3R9RJ33"/>
<dbReference type="InterPro" id="IPR002869">
    <property type="entry name" value="Pyrv_flavodox_OxRed_cen"/>
</dbReference>
<dbReference type="SUPFAM" id="SSF53323">
    <property type="entry name" value="Pyruvate-ferredoxin oxidoreductase, PFOR, domain III"/>
    <property type="match status" value="1"/>
</dbReference>